<reference evidence="4" key="2">
    <citation type="submission" date="2012-11" db="EMBL/GenBank/DDBJ databases">
        <authorList>
            <person name="Kuo A."/>
            <person name="Curtis B.A."/>
            <person name="Tanifuji G."/>
            <person name="Burki F."/>
            <person name="Gruber A."/>
            <person name="Irimia M."/>
            <person name="Maruyama S."/>
            <person name="Arias M.C."/>
            <person name="Ball S.G."/>
            <person name="Gile G.H."/>
            <person name="Hirakawa Y."/>
            <person name="Hopkins J.F."/>
            <person name="Rensing S.A."/>
            <person name="Schmutz J."/>
            <person name="Symeonidi A."/>
            <person name="Elias M."/>
            <person name="Eveleigh R.J."/>
            <person name="Herman E.K."/>
            <person name="Klute M.J."/>
            <person name="Nakayama T."/>
            <person name="Obornik M."/>
            <person name="Reyes-Prieto A."/>
            <person name="Armbrust E.V."/>
            <person name="Aves S.J."/>
            <person name="Beiko R.G."/>
            <person name="Coutinho P."/>
            <person name="Dacks J.B."/>
            <person name="Durnford D.G."/>
            <person name="Fast N.M."/>
            <person name="Green B.R."/>
            <person name="Grisdale C."/>
            <person name="Hempe F."/>
            <person name="Henrissat B."/>
            <person name="Hoppner M.P."/>
            <person name="Ishida K.-I."/>
            <person name="Kim E."/>
            <person name="Koreny L."/>
            <person name="Kroth P.G."/>
            <person name="Liu Y."/>
            <person name="Malik S.-B."/>
            <person name="Maier U.G."/>
            <person name="McRose D."/>
            <person name="Mock T."/>
            <person name="Neilson J.A."/>
            <person name="Onodera N.T."/>
            <person name="Poole A.M."/>
            <person name="Pritham E.J."/>
            <person name="Richards T.A."/>
            <person name="Rocap G."/>
            <person name="Roy S.W."/>
            <person name="Sarai C."/>
            <person name="Schaack S."/>
            <person name="Shirato S."/>
            <person name="Slamovits C.H."/>
            <person name="Spencer D.F."/>
            <person name="Suzuki S."/>
            <person name="Worden A.Z."/>
            <person name="Zauner S."/>
            <person name="Barry K."/>
            <person name="Bell C."/>
            <person name="Bharti A.K."/>
            <person name="Crow J.A."/>
            <person name="Grimwood J."/>
            <person name="Kramer R."/>
            <person name="Lindquist E."/>
            <person name="Lucas S."/>
            <person name="Salamov A."/>
            <person name="McFadden G.I."/>
            <person name="Lane C.E."/>
            <person name="Keeling P.J."/>
            <person name="Gray M.W."/>
            <person name="Grigoriev I.V."/>
            <person name="Archibald J.M."/>
        </authorList>
    </citation>
    <scope>NUCLEOTIDE SEQUENCE</scope>
    <source>
        <strain evidence="4">CCMP2712</strain>
    </source>
</reference>
<organism evidence="2">
    <name type="scientific">Guillardia theta (strain CCMP2712)</name>
    <name type="common">Cryptophyte</name>
    <dbReference type="NCBI Taxonomy" id="905079"/>
    <lineage>
        <taxon>Eukaryota</taxon>
        <taxon>Cryptophyceae</taxon>
        <taxon>Pyrenomonadales</taxon>
        <taxon>Geminigeraceae</taxon>
        <taxon>Guillardia</taxon>
    </lineage>
</organism>
<evidence type="ECO:0000313" key="4">
    <source>
        <dbReference type="Proteomes" id="UP000011087"/>
    </source>
</evidence>
<evidence type="ECO:0000256" key="1">
    <source>
        <dbReference type="SAM" id="MobiDB-lite"/>
    </source>
</evidence>
<protein>
    <submittedName>
        <fullName evidence="2 3">Uncharacterized protein</fullName>
    </submittedName>
</protein>
<gene>
    <name evidence="2" type="ORF">GUITHDRAFT_118015</name>
</gene>
<dbReference type="KEGG" id="gtt:GUITHDRAFT_118015"/>
<dbReference type="AlphaFoldDB" id="L1IHZ6"/>
<accession>L1IHZ6</accession>
<dbReference type="Proteomes" id="UP000011087">
    <property type="component" value="Unassembled WGS sequence"/>
</dbReference>
<dbReference type="RefSeq" id="XP_005822848.1">
    <property type="nucleotide sequence ID" value="XM_005822791.1"/>
</dbReference>
<dbReference type="EnsemblProtists" id="EKX35868">
    <property type="protein sequence ID" value="EKX35868"/>
    <property type="gene ID" value="GUITHDRAFT_118015"/>
</dbReference>
<sequence>MLALAGMAGRGRQTSLMGLYYLGWPNQWVWADIPRSELRAPAWDGAGAGGDTGARYHWKANSFSPIRQRSIEIAFTHDHSSMANWWNDTAFSLGDSGPYWVKGARVGYNSSSSFGDLGWVKNPFKGLVPNPYAMPEMKETLPAVSMEDPLQYWGKIFPVYKGYSSNLFGNSSAEGEEEAAEGEGEAQPAEQEEASPEEAQEEENLPPARVFGSENPMIFGDLEPVGGFAHIPLQFKPARWYRRRYSSFRKF</sequence>
<dbReference type="EMBL" id="JH993083">
    <property type="protein sequence ID" value="EKX35868.1"/>
    <property type="molecule type" value="Genomic_DNA"/>
</dbReference>
<evidence type="ECO:0000313" key="3">
    <source>
        <dbReference type="EnsemblProtists" id="EKX35868"/>
    </source>
</evidence>
<name>L1IHZ6_GUITC</name>
<dbReference type="HOGENOM" id="CLU_1108799_0_0_1"/>
<reference evidence="3" key="3">
    <citation type="submission" date="2016-03" db="UniProtKB">
        <authorList>
            <consortium name="EnsemblProtists"/>
        </authorList>
    </citation>
    <scope>IDENTIFICATION</scope>
</reference>
<evidence type="ECO:0000313" key="2">
    <source>
        <dbReference type="EMBL" id="EKX35868.1"/>
    </source>
</evidence>
<keyword evidence="4" id="KW-1185">Reference proteome</keyword>
<feature type="compositionally biased region" description="Acidic residues" evidence="1">
    <location>
        <begin position="174"/>
        <end position="204"/>
    </location>
</feature>
<proteinExistence type="predicted"/>
<reference evidence="2 4" key="1">
    <citation type="journal article" date="2012" name="Nature">
        <title>Algal genomes reveal evolutionary mosaicism and the fate of nucleomorphs.</title>
        <authorList>
            <consortium name="DOE Joint Genome Institute"/>
            <person name="Curtis B.A."/>
            <person name="Tanifuji G."/>
            <person name="Burki F."/>
            <person name="Gruber A."/>
            <person name="Irimia M."/>
            <person name="Maruyama S."/>
            <person name="Arias M.C."/>
            <person name="Ball S.G."/>
            <person name="Gile G.H."/>
            <person name="Hirakawa Y."/>
            <person name="Hopkins J.F."/>
            <person name="Kuo A."/>
            <person name="Rensing S.A."/>
            <person name="Schmutz J."/>
            <person name="Symeonidi A."/>
            <person name="Elias M."/>
            <person name="Eveleigh R.J."/>
            <person name="Herman E.K."/>
            <person name="Klute M.J."/>
            <person name="Nakayama T."/>
            <person name="Obornik M."/>
            <person name="Reyes-Prieto A."/>
            <person name="Armbrust E.V."/>
            <person name="Aves S.J."/>
            <person name="Beiko R.G."/>
            <person name="Coutinho P."/>
            <person name="Dacks J.B."/>
            <person name="Durnford D.G."/>
            <person name="Fast N.M."/>
            <person name="Green B.R."/>
            <person name="Grisdale C.J."/>
            <person name="Hempel F."/>
            <person name="Henrissat B."/>
            <person name="Hoppner M.P."/>
            <person name="Ishida K."/>
            <person name="Kim E."/>
            <person name="Koreny L."/>
            <person name="Kroth P.G."/>
            <person name="Liu Y."/>
            <person name="Malik S.B."/>
            <person name="Maier U.G."/>
            <person name="McRose D."/>
            <person name="Mock T."/>
            <person name="Neilson J.A."/>
            <person name="Onodera N.T."/>
            <person name="Poole A.M."/>
            <person name="Pritham E.J."/>
            <person name="Richards T.A."/>
            <person name="Rocap G."/>
            <person name="Roy S.W."/>
            <person name="Sarai C."/>
            <person name="Schaack S."/>
            <person name="Shirato S."/>
            <person name="Slamovits C.H."/>
            <person name="Spencer D.F."/>
            <person name="Suzuki S."/>
            <person name="Worden A.Z."/>
            <person name="Zauner S."/>
            <person name="Barry K."/>
            <person name="Bell C."/>
            <person name="Bharti A.K."/>
            <person name="Crow J.A."/>
            <person name="Grimwood J."/>
            <person name="Kramer R."/>
            <person name="Lindquist E."/>
            <person name="Lucas S."/>
            <person name="Salamov A."/>
            <person name="McFadden G.I."/>
            <person name="Lane C.E."/>
            <person name="Keeling P.J."/>
            <person name="Gray M.W."/>
            <person name="Grigoriev I.V."/>
            <person name="Archibald J.M."/>
        </authorList>
    </citation>
    <scope>NUCLEOTIDE SEQUENCE</scope>
    <source>
        <strain evidence="2 4">CCMP2712</strain>
    </source>
</reference>
<dbReference type="PaxDb" id="55529-EKX35868"/>
<feature type="region of interest" description="Disordered" evidence="1">
    <location>
        <begin position="171"/>
        <end position="213"/>
    </location>
</feature>
<dbReference type="GeneID" id="17292598"/>